<sequence>MTGPDDATREQEVVDQPTVSTAPPPARPHRWWSGIPSHLGRARTSTAVLGVLFLALFALYLNVRPDPEGTTTTGGDTPVTEPATTTGGTTPAPTTTTPPAPTSTAVPTTPEDTTTAPTTESTLPSETTPTVPTTTGTTSVPAVPTTATPTG</sequence>
<feature type="region of interest" description="Disordered" evidence="1">
    <location>
        <begin position="64"/>
        <end position="151"/>
    </location>
</feature>
<gene>
    <name evidence="3" type="ORF">GCM10010531_07380</name>
</gene>
<evidence type="ECO:0000256" key="1">
    <source>
        <dbReference type="SAM" id="MobiDB-lite"/>
    </source>
</evidence>
<dbReference type="RefSeq" id="WP_344687176.1">
    <property type="nucleotide sequence ID" value="NZ_BAAAVV010000001.1"/>
</dbReference>
<organism evidence="3 4">
    <name type="scientific">Blastococcus jejuensis</name>
    <dbReference type="NCBI Taxonomy" id="351224"/>
    <lineage>
        <taxon>Bacteria</taxon>
        <taxon>Bacillati</taxon>
        <taxon>Actinomycetota</taxon>
        <taxon>Actinomycetes</taxon>
        <taxon>Geodermatophilales</taxon>
        <taxon>Geodermatophilaceae</taxon>
        <taxon>Blastococcus</taxon>
    </lineage>
</organism>
<keyword evidence="2" id="KW-0812">Transmembrane</keyword>
<evidence type="ECO:0000313" key="4">
    <source>
        <dbReference type="Proteomes" id="UP001499924"/>
    </source>
</evidence>
<keyword evidence="4" id="KW-1185">Reference proteome</keyword>
<protein>
    <submittedName>
        <fullName evidence="3">Uncharacterized protein</fullName>
    </submittedName>
</protein>
<dbReference type="EMBL" id="BAAAVV010000001">
    <property type="protein sequence ID" value="GAA3158488.1"/>
    <property type="molecule type" value="Genomic_DNA"/>
</dbReference>
<accession>A0ABP6NVA8</accession>
<name>A0ABP6NVA8_9ACTN</name>
<dbReference type="Proteomes" id="UP001499924">
    <property type="component" value="Unassembled WGS sequence"/>
</dbReference>
<feature type="transmembrane region" description="Helical" evidence="2">
    <location>
        <begin position="46"/>
        <end position="63"/>
    </location>
</feature>
<evidence type="ECO:0000313" key="3">
    <source>
        <dbReference type="EMBL" id="GAA3158488.1"/>
    </source>
</evidence>
<proteinExistence type="predicted"/>
<keyword evidence="2" id="KW-1133">Transmembrane helix</keyword>
<reference evidence="4" key="1">
    <citation type="journal article" date="2019" name="Int. J. Syst. Evol. Microbiol.">
        <title>The Global Catalogue of Microorganisms (GCM) 10K type strain sequencing project: providing services to taxonomists for standard genome sequencing and annotation.</title>
        <authorList>
            <consortium name="The Broad Institute Genomics Platform"/>
            <consortium name="The Broad Institute Genome Sequencing Center for Infectious Disease"/>
            <person name="Wu L."/>
            <person name="Ma J."/>
        </authorList>
    </citation>
    <scope>NUCLEOTIDE SEQUENCE [LARGE SCALE GENOMIC DNA]</scope>
    <source>
        <strain evidence="4">JCM 15614</strain>
    </source>
</reference>
<feature type="region of interest" description="Disordered" evidence="1">
    <location>
        <begin position="1"/>
        <end position="31"/>
    </location>
</feature>
<feature type="compositionally biased region" description="Basic and acidic residues" evidence="1">
    <location>
        <begin position="1"/>
        <end position="12"/>
    </location>
</feature>
<comment type="caution">
    <text evidence="3">The sequence shown here is derived from an EMBL/GenBank/DDBJ whole genome shotgun (WGS) entry which is preliminary data.</text>
</comment>
<keyword evidence="2" id="KW-0472">Membrane</keyword>
<evidence type="ECO:0000256" key="2">
    <source>
        <dbReference type="SAM" id="Phobius"/>
    </source>
</evidence>
<feature type="compositionally biased region" description="Low complexity" evidence="1">
    <location>
        <begin position="102"/>
        <end position="151"/>
    </location>
</feature>
<feature type="compositionally biased region" description="Low complexity" evidence="1">
    <location>
        <begin position="68"/>
        <end position="95"/>
    </location>
</feature>